<dbReference type="Proteomes" id="UP000234681">
    <property type="component" value="Chromosome 5"/>
</dbReference>
<gene>
    <name evidence="2" type="ORF">rCG_31133</name>
</gene>
<keyword evidence="1" id="KW-1133">Transmembrane helix</keyword>
<feature type="transmembrane region" description="Helical" evidence="1">
    <location>
        <begin position="21"/>
        <end position="38"/>
    </location>
</feature>
<keyword evidence="1" id="KW-0812">Transmembrane</keyword>
<dbReference type="EMBL" id="CH473968">
    <property type="protein sequence ID" value="EDL81243.1"/>
    <property type="molecule type" value="Genomic_DNA"/>
</dbReference>
<proteinExistence type="predicted"/>
<name>A6IUJ2_RAT</name>
<protein>
    <submittedName>
        <fullName evidence="2">RCG31133</fullName>
    </submittedName>
</protein>
<dbReference type="AlphaFoldDB" id="A6IUJ2"/>
<evidence type="ECO:0000313" key="2">
    <source>
        <dbReference type="EMBL" id="EDL81243.1"/>
    </source>
</evidence>
<evidence type="ECO:0000256" key="1">
    <source>
        <dbReference type="SAM" id="Phobius"/>
    </source>
</evidence>
<keyword evidence="1" id="KW-0472">Membrane</keyword>
<sequence>MGGGGKSPVRTLSFAQARRSWGRWVSLTAAGCCYQWWFPGGLSYLSPSSPRCFLAPAGF</sequence>
<organism evidence="2 3">
    <name type="scientific">Rattus norvegicus</name>
    <name type="common">Rat</name>
    <dbReference type="NCBI Taxonomy" id="10116"/>
    <lineage>
        <taxon>Eukaryota</taxon>
        <taxon>Metazoa</taxon>
        <taxon>Chordata</taxon>
        <taxon>Craniata</taxon>
        <taxon>Vertebrata</taxon>
        <taxon>Euteleostomi</taxon>
        <taxon>Mammalia</taxon>
        <taxon>Eutheria</taxon>
        <taxon>Euarchontoglires</taxon>
        <taxon>Glires</taxon>
        <taxon>Rodentia</taxon>
        <taxon>Myomorpha</taxon>
        <taxon>Muroidea</taxon>
        <taxon>Muridae</taxon>
        <taxon>Murinae</taxon>
        <taxon>Rattus</taxon>
    </lineage>
</organism>
<evidence type="ECO:0000313" key="3">
    <source>
        <dbReference type="Proteomes" id="UP000234681"/>
    </source>
</evidence>
<accession>A6IUJ2</accession>
<reference evidence="3" key="1">
    <citation type="submission" date="2005-09" db="EMBL/GenBank/DDBJ databases">
        <authorList>
            <person name="Mural R.J."/>
            <person name="Li P.W."/>
            <person name="Adams M.D."/>
            <person name="Amanatides P.G."/>
            <person name="Baden-Tillson H."/>
            <person name="Barnstead M."/>
            <person name="Chin S.H."/>
            <person name="Dew I."/>
            <person name="Evans C.A."/>
            <person name="Ferriera S."/>
            <person name="Flanigan M."/>
            <person name="Fosler C."/>
            <person name="Glodek A."/>
            <person name="Gu Z."/>
            <person name="Holt R.A."/>
            <person name="Jennings D."/>
            <person name="Kraft C.L."/>
            <person name="Lu F."/>
            <person name="Nguyen T."/>
            <person name="Nusskern D.R."/>
            <person name="Pfannkoch C.M."/>
            <person name="Sitter C."/>
            <person name="Sutton G.G."/>
            <person name="Venter J.C."/>
            <person name="Wang Z."/>
            <person name="Woodage T."/>
            <person name="Zheng X.H."/>
            <person name="Zhong F."/>
        </authorList>
    </citation>
    <scope>NUCLEOTIDE SEQUENCE [LARGE SCALE GENOMIC DNA]</scope>
    <source>
        <strain>BN</strain>
        <strain evidence="3">Sprague-Dawley</strain>
    </source>
</reference>